<dbReference type="PANTHER" id="PTHR23067">
    <property type="entry name" value="DOUBLE-STRANDED RNA-BINDING ZINC FINGER PROTEIN"/>
    <property type="match status" value="1"/>
</dbReference>
<feature type="domain" description="C2H2-type" evidence="8">
    <location>
        <begin position="113"/>
        <end position="137"/>
    </location>
</feature>
<dbReference type="PANTHER" id="PTHR23067:SF14">
    <property type="entry name" value="C2H2-TYPE DOMAIN-CONTAINING PROTEIN"/>
    <property type="match status" value="1"/>
</dbReference>
<evidence type="ECO:0000256" key="2">
    <source>
        <dbReference type="ARBA" id="ARBA00022723"/>
    </source>
</evidence>
<evidence type="ECO:0000313" key="9">
    <source>
        <dbReference type="Ensembl" id="ENSPMAP00000004365.1"/>
    </source>
</evidence>
<protein>
    <recommendedName>
        <fullName evidence="8">C2H2-type domain-containing protein</fullName>
    </recommendedName>
</protein>
<dbReference type="GeneTree" id="ENSGT00940000155611"/>
<dbReference type="Pfam" id="PF12874">
    <property type="entry name" value="zf-met"/>
    <property type="match status" value="2"/>
</dbReference>
<feature type="region of interest" description="Disordered" evidence="7">
    <location>
        <begin position="145"/>
        <end position="168"/>
    </location>
</feature>
<keyword evidence="3" id="KW-0677">Repeat</keyword>
<feature type="domain" description="C2H2-type" evidence="8">
    <location>
        <begin position="176"/>
        <end position="193"/>
    </location>
</feature>
<dbReference type="GO" id="GO:0005634">
    <property type="term" value="C:nucleus"/>
    <property type="evidence" value="ECO:0007669"/>
    <property type="project" value="UniProtKB-SubCell"/>
</dbReference>
<keyword evidence="5" id="KW-0862">Zinc</keyword>
<keyword evidence="4" id="KW-0863">Zinc-finger</keyword>
<dbReference type="OMA" id="CTICQIR"/>
<comment type="subcellular location">
    <subcellularLocation>
        <location evidence="1">Nucleus</location>
    </subcellularLocation>
</comment>
<evidence type="ECO:0000256" key="1">
    <source>
        <dbReference type="ARBA" id="ARBA00004123"/>
    </source>
</evidence>
<dbReference type="InterPro" id="IPR036236">
    <property type="entry name" value="Znf_C2H2_sf"/>
</dbReference>
<feature type="compositionally biased region" description="Polar residues" evidence="7">
    <location>
        <begin position="43"/>
        <end position="74"/>
    </location>
</feature>
<evidence type="ECO:0000256" key="3">
    <source>
        <dbReference type="ARBA" id="ARBA00022737"/>
    </source>
</evidence>
<keyword evidence="2" id="KW-0479">Metal-binding</keyword>
<dbReference type="SUPFAM" id="SSF57667">
    <property type="entry name" value="beta-beta-alpha zinc fingers"/>
    <property type="match status" value="2"/>
</dbReference>
<reference evidence="9" key="2">
    <citation type="submission" date="2025-09" db="UniProtKB">
        <authorList>
            <consortium name="Ensembl"/>
        </authorList>
    </citation>
    <scope>IDENTIFICATION</scope>
</reference>
<dbReference type="GO" id="GO:0008270">
    <property type="term" value="F:zinc ion binding"/>
    <property type="evidence" value="ECO:0007669"/>
    <property type="project" value="UniProtKB-KW"/>
</dbReference>
<dbReference type="Ensembl" id="ENSPMAT00000004382.1">
    <property type="protein sequence ID" value="ENSPMAP00000004365.1"/>
    <property type="gene ID" value="ENSPMAG00000004000.1"/>
</dbReference>
<name>S4RGN3_PETMA</name>
<evidence type="ECO:0000256" key="4">
    <source>
        <dbReference type="ARBA" id="ARBA00022771"/>
    </source>
</evidence>
<sequence length="193" mass="20501">SQSQATAHYKGGKHAKRLKALEISKAKQAGDTADQAEREPESARSSPVTKTSQRTTPLSGHNVGTRTSTLQKASDLNARLPVRGAHSRTRALQRGECPSPVTREGDEKAKAALFCSLCKVALNSQSQMEAHNNGSMHKTLLEAQSGGGSIKAYPRPGSRGAGAGTADPSGLQNKVFHCELCDVRVNSETQLKQ</sequence>
<evidence type="ECO:0000259" key="8">
    <source>
        <dbReference type="Pfam" id="PF12874"/>
    </source>
</evidence>
<evidence type="ECO:0000256" key="5">
    <source>
        <dbReference type="ARBA" id="ARBA00022833"/>
    </source>
</evidence>
<keyword evidence="6" id="KW-0539">Nucleus</keyword>
<dbReference type="InterPro" id="IPR051845">
    <property type="entry name" value="Znf385"/>
</dbReference>
<accession>S4RGN3</accession>
<organism evidence="9">
    <name type="scientific">Petromyzon marinus</name>
    <name type="common">Sea lamprey</name>
    <dbReference type="NCBI Taxonomy" id="7757"/>
    <lineage>
        <taxon>Eukaryota</taxon>
        <taxon>Metazoa</taxon>
        <taxon>Chordata</taxon>
        <taxon>Craniata</taxon>
        <taxon>Vertebrata</taxon>
        <taxon>Cyclostomata</taxon>
        <taxon>Hyperoartia</taxon>
        <taxon>Petromyzontiformes</taxon>
        <taxon>Petromyzontidae</taxon>
        <taxon>Petromyzon</taxon>
    </lineage>
</organism>
<dbReference type="AlphaFoldDB" id="S4RGN3"/>
<feature type="region of interest" description="Disordered" evidence="7">
    <location>
        <begin position="1"/>
        <end position="103"/>
    </location>
</feature>
<reference evidence="9" key="1">
    <citation type="submission" date="2025-08" db="UniProtKB">
        <authorList>
            <consortium name="Ensembl"/>
        </authorList>
    </citation>
    <scope>IDENTIFICATION</scope>
</reference>
<evidence type="ECO:0000256" key="6">
    <source>
        <dbReference type="ARBA" id="ARBA00023242"/>
    </source>
</evidence>
<dbReference type="InterPro" id="IPR013087">
    <property type="entry name" value="Znf_C2H2_type"/>
</dbReference>
<dbReference type="Gene3D" id="3.30.160.60">
    <property type="entry name" value="Classic Zinc Finger"/>
    <property type="match status" value="1"/>
</dbReference>
<proteinExistence type="predicted"/>
<evidence type="ECO:0000256" key="7">
    <source>
        <dbReference type="SAM" id="MobiDB-lite"/>
    </source>
</evidence>